<dbReference type="KEGG" id="mou:OU421_04140"/>
<dbReference type="InterPro" id="IPR030378">
    <property type="entry name" value="G_CP_dom"/>
</dbReference>
<dbReference type="Pfam" id="PF03193">
    <property type="entry name" value="RsgA_GTPase"/>
    <property type="match status" value="1"/>
</dbReference>
<evidence type="ECO:0000313" key="14">
    <source>
        <dbReference type="Proteomes" id="UP001163096"/>
    </source>
</evidence>
<evidence type="ECO:0000256" key="6">
    <source>
        <dbReference type="ARBA" id="ARBA00022801"/>
    </source>
</evidence>
<evidence type="ECO:0000259" key="11">
    <source>
        <dbReference type="PROSITE" id="PS50936"/>
    </source>
</evidence>
<feature type="domain" description="CP-type G" evidence="12">
    <location>
        <begin position="117"/>
        <end position="272"/>
    </location>
</feature>
<gene>
    <name evidence="13" type="primary">rsgA</name>
    <name evidence="13" type="ORF">OU421_04140</name>
</gene>
<evidence type="ECO:0000256" key="2">
    <source>
        <dbReference type="ARBA" id="ARBA00022517"/>
    </source>
</evidence>
<keyword evidence="14" id="KW-1185">Reference proteome</keyword>
<keyword evidence="5" id="KW-0547">Nucleotide-binding</keyword>
<dbReference type="GeneID" id="76834264"/>
<keyword evidence="6" id="KW-0378">Hydrolase</keyword>
<dbReference type="NCBIfam" id="TIGR00157">
    <property type="entry name" value="ribosome small subunit-dependent GTPase A"/>
    <property type="match status" value="1"/>
</dbReference>
<dbReference type="PANTHER" id="PTHR32120">
    <property type="entry name" value="SMALL RIBOSOMAL SUBUNIT BIOGENESIS GTPASE RSGA"/>
    <property type="match status" value="1"/>
</dbReference>
<evidence type="ECO:0000256" key="1">
    <source>
        <dbReference type="ARBA" id="ARBA00022490"/>
    </source>
</evidence>
<dbReference type="CDD" id="cd01854">
    <property type="entry name" value="YjeQ_EngC"/>
    <property type="match status" value="1"/>
</dbReference>
<evidence type="ECO:0000256" key="4">
    <source>
        <dbReference type="ARBA" id="ARBA00022730"/>
    </source>
</evidence>
<proteinExistence type="inferred from homology"/>
<reference evidence="13" key="1">
    <citation type="submission" date="2022-11" db="EMBL/GenBank/DDBJ databases">
        <title>Complete genome sequence of Methanogenium organophilum DSM 3596.</title>
        <authorList>
            <person name="Chen S.-C."/>
            <person name="Lai S.-J."/>
            <person name="You Y.-T."/>
        </authorList>
    </citation>
    <scope>NUCLEOTIDE SEQUENCE</scope>
    <source>
        <strain evidence="13">DSM 3596</strain>
    </source>
</reference>
<dbReference type="PANTHER" id="PTHR32120:SF10">
    <property type="entry name" value="SMALL RIBOSOMAL SUBUNIT BIOGENESIS GTPASE RSGA"/>
    <property type="match status" value="1"/>
</dbReference>
<dbReference type="InterPro" id="IPR004881">
    <property type="entry name" value="Ribosome_biogen_GTPase_RsgA"/>
</dbReference>
<organism evidence="13 14">
    <name type="scientific">Methanogenium organophilum</name>
    <dbReference type="NCBI Taxonomy" id="2199"/>
    <lineage>
        <taxon>Archaea</taxon>
        <taxon>Methanobacteriati</taxon>
        <taxon>Methanobacteriota</taxon>
        <taxon>Stenosarchaea group</taxon>
        <taxon>Methanomicrobia</taxon>
        <taxon>Methanomicrobiales</taxon>
        <taxon>Methanomicrobiaceae</taxon>
        <taxon>Methanogenium</taxon>
    </lineage>
</organism>
<evidence type="ECO:0000256" key="5">
    <source>
        <dbReference type="ARBA" id="ARBA00022741"/>
    </source>
</evidence>
<dbReference type="PROSITE" id="PS50936">
    <property type="entry name" value="ENGC_GTPASE"/>
    <property type="match status" value="1"/>
</dbReference>
<evidence type="ECO:0000256" key="8">
    <source>
        <dbReference type="ARBA" id="ARBA00022884"/>
    </source>
</evidence>
<evidence type="ECO:0000256" key="9">
    <source>
        <dbReference type="ARBA" id="ARBA00023134"/>
    </source>
</evidence>
<dbReference type="GO" id="GO:0042254">
    <property type="term" value="P:ribosome biogenesis"/>
    <property type="evidence" value="ECO:0007669"/>
    <property type="project" value="UniProtKB-KW"/>
</dbReference>
<evidence type="ECO:0000313" key="13">
    <source>
        <dbReference type="EMBL" id="WAI02068.1"/>
    </source>
</evidence>
<dbReference type="GO" id="GO:0019843">
    <property type="term" value="F:rRNA binding"/>
    <property type="evidence" value="ECO:0007669"/>
    <property type="project" value="UniProtKB-KW"/>
</dbReference>
<dbReference type="InterPro" id="IPR012340">
    <property type="entry name" value="NA-bd_OB-fold"/>
</dbReference>
<dbReference type="HAMAP" id="MF_01820">
    <property type="entry name" value="GTPase_RsgA"/>
    <property type="match status" value="1"/>
</dbReference>
<dbReference type="GO" id="GO:0005525">
    <property type="term" value="F:GTP binding"/>
    <property type="evidence" value="ECO:0007669"/>
    <property type="project" value="UniProtKB-KW"/>
</dbReference>
<evidence type="ECO:0000256" key="7">
    <source>
        <dbReference type="ARBA" id="ARBA00022833"/>
    </source>
</evidence>
<feature type="region of interest" description="Disordered" evidence="10">
    <location>
        <begin position="1"/>
        <end position="31"/>
    </location>
</feature>
<dbReference type="SUPFAM" id="SSF52540">
    <property type="entry name" value="P-loop containing nucleoside triphosphate hydrolases"/>
    <property type="match status" value="1"/>
</dbReference>
<keyword evidence="7" id="KW-0862">Zinc</keyword>
<dbReference type="InterPro" id="IPR010914">
    <property type="entry name" value="RsgA_GTPase_dom"/>
</dbReference>
<name>A0A9X9S608_METOG</name>
<keyword evidence="4" id="KW-0699">rRNA-binding</keyword>
<dbReference type="GO" id="GO:0003924">
    <property type="term" value="F:GTPase activity"/>
    <property type="evidence" value="ECO:0007669"/>
    <property type="project" value="InterPro"/>
</dbReference>
<dbReference type="GO" id="GO:0046872">
    <property type="term" value="F:metal ion binding"/>
    <property type="evidence" value="ECO:0007669"/>
    <property type="project" value="UniProtKB-KW"/>
</dbReference>
<sequence length="369" mass="39627">MENSHESSDRTERTDTTASLHTPGWNKEQEEAFTRYTGPYLAGRVTSRHKTAFDVLLPQGETGRVGASGALRRLGKIPAVGDFVVVLDQPDSGTRMIVDILPRHGTLSRGAPGEGGGSQVIAANLDTVFIVTAAGGDFNIRRLERYLAVVHASGARPVIVINKADLTEDTDALVEETVAIAGDTPVVAISAREGGGIEELSPFLPAGTTVALVGSSGVGKSTLINTLLTTSVQETRDVRDYDERGRHTTTVRQLFSLPGGAMVIDNPGVREIQLGNAAAGLEETFADIAEFAADCRYRDCRHDGEPGCAVQEAADAGLLSEARLLSYRRLMKEAGFQAEKNDIGLKRLEKKKYKWIGKAAKDLNREKGR</sequence>
<protein>
    <submittedName>
        <fullName evidence="13">Ribosome small subunit-dependent GTPase A</fullName>
    </submittedName>
</protein>
<dbReference type="SUPFAM" id="SSF50249">
    <property type="entry name" value="Nucleic acid-binding proteins"/>
    <property type="match status" value="1"/>
</dbReference>
<dbReference type="Gene3D" id="1.10.40.50">
    <property type="entry name" value="Probable gtpase engc, domain 3"/>
    <property type="match status" value="1"/>
</dbReference>
<dbReference type="Gene3D" id="3.40.50.300">
    <property type="entry name" value="P-loop containing nucleotide triphosphate hydrolases"/>
    <property type="match status" value="1"/>
</dbReference>
<dbReference type="AlphaFoldDB" id="A0A9X9S608"/>
<keyword evidence="2" id="KW-0690">Ribosome biogenesis</keyword>
<dbReference type="EMBL" id="CP113361">
    <property type="protein sequence ID" value="WAI02068.1"/>
    <property type="molecule type" value="Genomic_DNA"/>
</dbReference>
<dbReference type="RefSeq" id="WP_268187346.1">
    <property type="nucleotide sequence ID" value="NZ_CP113361.1"/>
</dbReference>
<keyword evidence="1" id="KW-0963">Cytoplasm</keyword>
<accession>A0A9X9S608</accession>
<keyword evidence="9" id="KW-0342">GTP-binding</keyword>
<keyword evidence="3" id="KW-0479">Metal-binding</keyword>
<keyword evidence="8" id="KW-0694">RNA-binding</keyword>
<evidence type="ECO:0000256" key="3">
    <source>
        <dbReference type="ARBA" id="ARBA00022723"/>
    </source>
</evidence>
<feature type="domain" description="EngC GTPase" evidence="11">
    <location>
        <begin position="123"/>
        <end position="270"/>
    </location>
</feature>
<dbReference type="PROSITE" id="PS51721">
    <property type="entry name" value="G_CP"/>
    <property type="match status" value="1"/>
</dbReference>
<evidence type="ECO:0000256" key="10">
    <source>
        <dbReference type="SAM" id="MobiDB-lite"/>
    </source>
</evidence>
<feature type="compositionally biased region" description="Basic and acidic residues" evidence="10">
    <location>
        <begin position="1"/>
        <end position="15"/>
    </location>
</feature>
<dbReference type="Proteomes" id="UP001163096">
    <property type="component" value="Chromosome"/>
</dbReference>
<evidence type="ECO:0000259" key="12">
    <source>
        <dbReference type="PROSITE" id="PS51721"/>
    </source>
</evidence>
<dbReference type="InterPro" id="IPR027417">
    <property type="entry name" value="P-loop_NTPase"/>
</dbReference>